<dbReference type="CDD" id="cd10439">
    <property type="entry name" value="GIY-YIG_COG3410"/>
    <property type="match status" value="1"/>
</dbReference>
<dbReference type="InterPro" id="IPR000305">
    <property type="entry name" value="GIY-YIG_endonuc"/>
</dbReference>
<dbReference type="InterPro" id="IPR027417">
    <property type="entry name" value="P-loop_NTPase"/>
</dbReference>
<dbReference type="InterPro" id="IPR018647">
    <property type="entry name" value="SLFN_3-like_DNA/RNA_helicase"/>
</dbReference>
<feature type="domain" description="GIY-YIG" evidence="1">
    <location>
        <begin position="37"/>
        <end position="132"/>
    </location>
</feature>
<evidence type="ECO:0000259" key="1">
    <source>
        <dbReference type="PROSITE" id="PS50164"/>
    </source>
</evidence>
<keyword evidence="2" id="KW-0269">Exonuclease</keyword>
<dbReference type="GO" id="GO:0004527">
    <property type="term" value="F:exonuclease activity"/>
    <property type="evidence" value="ECO:0007669"/>
    <property type="project" value="UniProtKB-KW"/>
</dbReference>
<proteinExistence type="predicted"/>
<gene>
    <name evidence="2" type="ORF">BU085_11610</name>
</gene>
<sequence length="577" mass="66837">MSSMRKPIIKNISYSNEELVNSLGEWQQSDDSKFLLRYPTVYIINDKNKSDHFNLYVGETTDIKNRTIQHLKNDVKLKDYWKSFYSSDTSSMYVIGHPFFNKSLTLDIENKFMQYLSSVDAVTSIFNSRTNQQNEYYTSEKLDEIFTNIWQQLHKENCKLFPIESVIKDSAIFKASPFHKLTNEQQSVKDEILNKIEHAILSESEENQLILVEGEAGSGKTVLMSTLFFELKQMMDLDEMKNLDIHLLVNHDQQLKVYKQIANKLGLEGKNQNIINKPTSFILNRDVEDKADVVIIDEAHLLLTQGKMSYRGEGHLKDIQKRAKVVVAVFDKKQILSKQQIWEFDTLDKLIQYSKDQNNHLLLKNQLRINSSIETMNWLRHLIDDHKIDPIPHDSKGYDIKIFDTPAELEKAILRKSKNIESGLSRMLATFDWEFKNGKSPNDGLFWEVKIGQWSRPWNLQLKCPRGEKNLAWPEQSQTINEIGSTFTIQGFDLNYAGVIIGPSVKFRNGKIIYDKSESKNIQVTQNRKLSDDTMKNFGEELLRNELNVLLTRGVNGLYIYAVDDELRNALKEASKG</sequence>
<name>A0A2T4PXQ8_STAWA</name>
<dbReference type="SUPFAM" id="SSF52540">
    <property type="entry name" value="P-loop containing nucleoside triphosphate hydrolases"/>
    <property type="match status" value="1"/>
</dbReference>
<dbReference type="AlphaFoldDB" id="A0A2T4PXQ8"/>
<dbReference type="EMBL" id="PZEV01000057">
    <property type="protein sequence ID" value="PTI49641.1"/>
    <property type="molecule type" value="Genomic_DNA"/>
</dbReference>
<dbReference type="Proteomes" id="UP000240717">
    <property type="component" value="Unassembled WGS sequence"/>
</dbReference>
<accession>A0A2T4PXQ8</accession>
<evidence type="ECO:0000313" key="3">
    <source>
        <dbReference type="Proteomes" id="UP000240717"/>
    </source>
</evidence>
<dbReference type="Gene3D" id="3.40.50.300">
    <property type="entry name" value="P-loop containing nucleotide triphosphate hydrolases"/>
    <property type="match status" value="1"/>
</dbReference>
<protein>
    <submittedName>
        <fullName evidence="2">ATP-dependent exonuclease</fullName>
    </submittedName>
</protein>
<reference evidence="2 3" key="1">
    <citation type="journal article" date="2016" name="Front. Microbiol.">
        <title>Comprehensive Phylogenetic Analysis of Bovine Non-aureus Staphylococci Species Based on Whole-Genome Sequencing.</title>
        <authorList>
            <person name="Naushad S."/>
            <person name="Barkema H.W."/>
            <person name="Luby C."/>
            <person name="Condas L.A."/>
            <person name="Nobrega D.B."/>
            <person name="Carson D.A."/>
            <person name="De Buck J."/>
        </authorList>
    </citation>
    <scope>NUCLEOTIDE SEQUENCE [LARGE SCALE GENOMIC DNA]</scope>
    <source>
        <strain evidence="2 3">SNUC 2993</strain>
    </source>
</reference>
<dbReference type="PROSITE" id="PS50164">
    <property type="entry name" value="GIY_YIG"/>
    <property type="match status" value="1"/>
</dbReference>
<comment type="caution">
    <text evidence="2">The sequence shown here is derived from an EMBL/GenBank/DDBJ whole genome shotgun (WGS) entry which is preliminary data.</text>
</comment>
<evidence type="ECO:0000313" key="2">
    <source>
        <dbReference type="EMBL" id="PTI49641.1"/>
    </source>
</evidence>
<keyword evidence="2" id="KW-0540">Nuclease</keyword>
<dbReference type="RefSeq" id="WP_107533225.1">
    <property type="nucleotide sequence ID" value="NZ_PZEV01000057.1"/>
</dbReference>
<dbReference type="Pfam" id="PF09848">
    <property type="entry name" value="SLFN-g3_helicase"/>
    <property type="match status" value="1"/>
</dbReference>
<organism evidence="2 3">
    <name type="scientific">Staphylococcus warneri</name>
    <dbReference type="NCBI Taxonomy" id="1292"/>
    <lineage>
        <taxon>Bacteria</taxon>
        <taxon>Bacillati</taxon>
        <taxon>Bacillota</taxon>
        <taxon>Bacilli</taxon>
        <taxon>Bacillales</taxon>
        <taxon>Staphylococcaceae</taxon>
        <taxon>Staphylococcus</taxon>
    </lineage>
</organism>
<keyword evidence="2" id="KW-0378">Hydrolase</keyword>